<feature type="compositionally biased region" description="Polar residues" evidence="5">
    <location>
        <begin position="28"/>
        <end position="38"/>
    </location>
</feature>
<dbReference type="Proteomes" id="UP000323067">
    <property type="component" value="Chromosome vii"/>
</dbReference>
<evidence type="ECO:0000256" key="5">
    <source>
        <dbReference type="SAM" id="MobiDB-lite"/>
    </source>
</evidence>
<organism evidence="7 8">
    <name type="scientific">Cordyceps militaris</name>
    <name type="common">Caterpillar fungus</name>
    <name type="synonym">Clavaria militaris</name>
    <dbReference type="NCBI Taxonomy" id="73501"/>
    <lineage>
        <taxon>Eukaryota</taxon>
        <taxon>Fungi</taxon>
        <taxon>Dikarya</taxon>
        <taxon>Ascomycota</taxon>
        <taxon>Pezizomycotina</taxon>
        <taxon>Sordariomycetes</taxon>
        <taxon>Hypocreomycetidae</taxon>
        <taxon>Hypocreales</taxon>
        <taxon>Cordycipitaceae</taxon>
        <taxon>Cordyceps</taxon>
    </lineage>
</organism>
<evidence type="ECO:0000256" key="2">
    <source>
        <dbReference type="ARBA" id="ARBA00022771"/>
    </source>
</evidence>
<evidence type="ECO:0000313" key="8">
    <source>
        <dbReference type="Proteomes" id="UP000323067"/>
    </source>
</evidence>
<feature type="domain" description="IBR" evidence="6">
    <location>
        <begin position="213"/>
        <end position="255"/>
    </location>
</feature>
<keyword evidence="1" id="KW-0479">Metal-binding</keyword>
<evidence type="ECO:0000256" key="1">
    <source>
        <dbReference type="ARBA" id="ARBA00022723"/>
    </source>
</evidence>
<evidence type="ECO:0000256" key="3">
    <source>
        <dbReference type="ARBA" id="ARBA00022786"/>
    </source>
</evidence>
<keyword evidence="2" id="KW-0863">Zinc-finger</keyword>
<protein>
    <recommendedName>
        <fullName evidence="6">IBR domain-containing protein</fullName>
    </recommendedName>
</protein>
<dbReference type="Pfam" id="PF01485">
    <property type="entry name" value="IBR"/>
    <property type="match status" value="1"/>
</dbReference>
<dbReference type="AlphaFoldDB" id="A0A2H4SGP6"/>
<sequence length="270" mass="31186">MVFKRRDTKIQAALRHTTYIIEPDPSLPVTNTQQSSSPRPCPLHGEYSGTMPHRDEGDGKKEEKDEGFNNPFDGKFKWGDKWWEDERWEDYLGGADNWHSDVKVKEWIEFIYTMSNLKKDTEGEQRDCVGGCGRVCQRWERVQCICPHDYCGECMARILKVHMREGLRIPLRCCGVNIPLRRIVCVVPPHDSDVVAFCERQRKHSDAQFALPTVKCHRERCRRPVPPALIIGDTATCSYCGKDTCVKCKKAWHSGKCWSEEPKGKYHADK</sequence>
<proteinExistence type="predicted"/>
<feature type="compositionally biased region" description="Basic and acidic residues" evidence="5">
    <location>
        <begin position="52"/>
        <end position="67"/>
    </location>
</feature>
<accession>A0A2H4SGP6</accession>
<keyword evidence="3" id="KW-0833">Ubl conjugation pathway</keyword>
<evidence type="ECO:0000256" key="4">
    <source>
        <dbReference type="ARBA" id="ARBA00022833"/>
    </source>
</evidence>
<evidence type="ECO:0000259" key="6">
    <source>
        <dbReference type="Pfam" id="PF01485"/>
    </source>
</evidence>
<dbReference type="InterPro" id="IPR002867">
    <property type="entry name" value="IBR_dom"/>
</dbReference>
<feature type="region of interest" description="Disordered" evidence="5">
    <location>
        <begin position="23"/>
        <end position="71"/>
    </location>
</feature>
<evidence type="ECO:0000313" key="7">
    <source>
        <dbReference type="EMBL" id="ATY62286.1"/>
    </source>
</evidence>
<dbReference type="VEuPathDB" id="FungiDB:A9K55_009213"/>
<dbReference type="GO" id="GO:0008270">
    <property type="term" value="F:zinc ion binding"/>
    <property type="evidence" value="ECO:0007669"/>
    <property type="project" value="UniProtKB-KW"/>
</dbReference>
<dbReference type="VEuPathDB" id="FungiDB:CCM_08966"/>
<name>A0A2H4SGP6_CORMI</name>
<gene>
    <name evidence="7" type="ORF">A9K55_009213</name>
</gene>
<dbReference type="EMBL" id="CP023324">
    <property type="protein sequence ID" value="ATY62286.1"/>
    <property type="molecule type" value="Genomic_DNA"/>
</dbReference>
<reference evidence="7 8" key="1">
    <citation type="journal article" date="2017" name="BMC Genomics">
        <title>Chromosome level assembly and secondary metabolite potential of the parasitic fungus Cordyceps militaris.</title>
        <authorList>
            <person name="Kramer G.J."/>
            <person name="Nodwell J.R."/>
        </authorList>
    </citation>
    <scope>NUCLEOTIDE SEQUENCE [LARGE SCALE GENOMIC DNA]</scope>
    <source>
        <strain evidence="7 8">ATCC 34164</strain>
    </source>
</reference>
<dbReference type="CDD" id="cd20335">
    <property type="entry name" value="BRcat_RBR"/>
    <property type="match status" value="1"/>
</dbReference>
<keyword evidence="4" id="KW-0862">Zinc</keyword>